<dbReference type="Proteomes" id="UP000824890">
    <property type="component" value="Unassembled WGS sequence"/>
</dbReference>
<evidence type="ECO:0000313" key="1">
    <source>
        <dbReference type="EMBL" id="KAH0892325.1"/>
    </source>
</evidence>
<evidence type="ECO:0000313" key="3">
    <source>
        <dbReference type="Proteomes" id="UP000824890"/>
    </source>
</evidence>
<reference evidence="2 3" key="1">
    <citation type="submission" date="2021-05" db="EMBL/GenBank/DDBJ databases">
        <title>Genome Assembly of Synthetic Allotetraploid Brassica napus Reveals Homoeologous Exchanges between Subgenomes.</title>
        <authorList>
            <person name="Davis J.T."/>
        </authorList>
    </citation>
    <scope>NUCLEOTIDE SEQUENCE [LARGE SCALE GENOMIC DNA]</scope>
    <source>
        <strain evidence="3">cv. Da-Ae</strain>
        <tissue evidence="2">Seedling</tissue>
    </source>
</reference>
<proteinExistence type="predicted"/>
<evidence type="ECO:0000313" key="2">
    <source>
        <dbReference type="EMBL" id="KAH0923139.1"/>
    </source>
</evidence>
<keyword evidence="3" id="KW-1185">Reference proteome</keyword>
<name>A0ABQ8D1A7_BRANA</name>
<dbReference type="EMBL" id="JAGKQM010000013">
    <property type="protein sequence ID" value="KAH0892325.1"/>
    <property type="molecule type" value="Genomic_DNA"/>
</dbReference>
<comment type="caution">
    <text evidence="2">The sequence shown here is derived from an EMBL/GenBank/DDBJ whole genome shotgun (WGS) entry which is preliminary data.</text>
</comment>
<sequence length="23" mass="2857">MFRRNRFLSLPMVVGAVDWCRFR</sequence>
<gene>
    <name evidence="2" type="ORF">HID58_023157</name>
    <name evidence="1" type="ORF">HID58_054754</name>
</gene>
<dbReference type="EMBL" id="JAGKQM010000006">
    <property type="protein sequence ID" value="KAH0923139.1"/>
    <property type="molecule type" value="Genomic_DNA"/>
</dbReference>
<organism evidence="2 3">
    <name type="scientific">Brassica napus</name>
    <name type="common">Rape</name>
    <dbReference type="NCBI Taxonomy" id="3708"/>
    <lineage>
        <taxon>Eukaryota</taxon>
        <taxon>Viridiplantae</taxon>
        <taxon>Streptophyta</taxon>
        <taxon>Embryophyta</taxon>
        <taxon>Tracheophyta</taxon>
        <taxon>Spermatophyta</taxon>
        <taxon>Magnoliopsida</taxon>
        <taxon>eudicotyledons</taxon>
        <taxon>Gunneridae</taxon>
        <taxon>Pentapetalae</taxon>
        <taxon>rosids</taxon>
        <taxon>malvids</taxon>
        <taxon>Brassicales</taxon>
        <taxon>Brassicaceae</taxon>
        <taxon>Brassiceae</taxon>
        <taxon>Brassica</taxon>
    </lineage>
</organism>
<protein>
    <submittedName>
        <fullName evidence="2">Uncharacterized protein</fullName>
    </submittedName>
</protein>
<accession>A0ABQ8D1A7</accession>